<evidence type="ECO:0000313" key="3">
    <source>
        <dbReference type="Proteomes" id="UP001449178"/>
    </source>
</evidence>
<feature type="region of interest" description="Disordered" evidence="1">
    <location>
        <begin position="290"/>
        <end position="312"/>
    </location>
</feature>
<name>A0ABZ3C2Z4_9GAMM</name>
<dbReference type="Proteomes" id="UP001449178">
    <property type="component" value="Chromosome"/>
</dbReference>
<dbReference type="EMBL" id="CP150637">
    <property type="protein sequence ID" value="WZW87416.1"/>
    <property type="molecule type" value="Genomic_DNA"/>
</dbReference>
<keyword evidence="3" id="KW-1185">Reference proteome</keyword>
<protein>
    <submittedName>
        <fullName evidence="2">Uncharacterized protein</fullName>
    </submittedName>
</protein>
<proteinExistence type="predicted"/>
<reference evidence="2 3" key="1">
    <citation type="submission" date="2024-03" db="EMBL/GenBank/DDBJ databases">
        <title>Complete Genome Sequence and Annotation of Ignatzschineria larvae DSM 13226.</title>
        <authorList>
            <person name="Cantrell E."/>
            <person name="Burcham Z.M."/>
        </authorList>
    </citation>
    <scope>NUCLEOTIDE SEQUENCE [LARGE SCALE GENOMIC DNA]</scope>
    <source>
        <strain evidence="2 3">DSM 13226</strain>
    </source>
</reference>
<dbReference type="RefSeq" id="WP_026878193.1">
    <property type="nucleotide sequence ID" value="NZ_AZOD01000002.1"/>
</dbReference>
<sequence>MSSLQQLQTLLQQKKALNLAVSQCIDELELDALDSQSKKTDLNSIISGAMINEIKLQDHTIATMPEHFKEQYVALLIHALKTATPLLSEAQYTLLGLLLRSMKLPQKNSAYFESSQEINSDFLLRFKEANISDSAASFMMDLMLIARIPGNFSAQSLQLFSQLSELLGLTAKQLREIDEWCAYLLGLSKTITIEKINIQEDIGSASHSDLGEKKAIITEVNTGMINGEKKPLLKYSIDTSSKWYEPFSWGRESNKSNSETLKKYTIQSPAPLGYFVTTKVVGEEIEFTKKSSSSSSSSSGRTTNSWISTMSSSDVPEHIRKALHRGVSASNDQSSEENILLGHYYPLPHFALFWLSFIDFDALIQGQ</sequence>
<feature type="compositionally biased region" description="Polar residues" evidence="1">
    <location>
        <begin position="300"/>
        <end position="312"/>
    </location>
</feature>
<evidence type="ECO:0000256" key="1">
    <source>
        <dbReference type="SAM" id="MobiDB-lite"/>
    </source>
</evidence>
<organism evidence="2 3">
    <name type="scientific">Ignatzschineria larvae DSM 13226</name>
    <dbReference type="NCBI Taxonomy" id="1111732"/>
    <lineage>
        <taxon>Bacteria</taxon>
        <taxon>Pseudomonadati</taxon>
        <taxon>Pseudomonadota</taxon>
        <taxon>Gammaproteobacteria</taxon>
        <taxon>Cardiobacteriales</taxon>
        <taxon>Ignatzschineriaceae</taxon>
        <taxon>Ignatzschineria</taxon>
    </lineage>
</organism>
<accession>A0ABZ3C2Z4</accession>
<evidence type="ECO:0000313" key="2">
    <source>
        <dbReference type="EMBL" id="WZW87416.1"/>
    </source>
</evidence>
<gene>
    <name evidence="2" type="ORF">WMO13_08590</name>
</gene>